<dbReference type="WBParaSite" id="ES5_v2.g19864.t1">
    <property type="protein sequence ID" value="ES5_v2.g19864.t1"/>
    <property type="gene ID" value="ES5_v2.g19864"/>
</dbReference>
<sequence length="382" mass="42796">MQKLAFIFMAAPLIANVLCEWSSLNVPQKYLQAIEEGKRDKYIGAKGIRHFLHTYGLYSVDEDVQQKIAVSLSEFLRESDDVETEIEAVYALSIFADRSLERAQMIINTGVVPDLIKILHSSDNDKLVWVTLMVFANLMKGNPNQRDYCINQGLVPILIKIGFETSESAVRNGVAVTIKMQKLAFIFMAAHLIANVLCEWSSLSHSQKYLQAIEEGKHDKYIGAKGIRHFLQTLGLYSVDENVQEKIAASLSKFLRENDGVETEIEAVYALSIFADGSLERAQMVVNTGVVPNLIKILHLSDDDKLVWVTLMVFANLMKGHPNQRDYCINQGLVPILIKIGFETSESAVRNGVAVTMYSICQDRPDIPIDIIAKLLPSLKDF</sequence>
<evidence type="ECO:0000313" key="1">
    <source>
        <dbReference type="Proteomes" id="UP000887579"/>
    </source>
</evidence>
<proteinExistence type="predicted"/>
<accession>A0AC34FRE1</accession>
<evidence type="ECO:0000313" key="2">
    <source>
        <dbReference type="WBParaSite" id="ES5_v2.g19864.t1"/>
    </source>
</evidence>
<name>A0AC34FRE1_9BILA</name>
<reference evidence="2" key="1">
    <citation type="submission" date="2022-11" db="UniProtKB">
        <authorList>
            <consortium name="WormBaseParasite"/>
        </authorList>
    </citation>
    <scope>IDENTIFICATION</scope>
</reference>
<organism evidence="1 2">
    <name type="scientific">Panagrolaimus sp. ES5</name>
    <dbReference type="NCBI Taxonomy" id="591445"/>
    <lineage>
        <taxon>Eukaryota</taxon>
        <taxon>Metazoa</taxon>
        <taxon>Ecdysozoa</taxon>
        <taxon>Nematoda</taxon>
        <taxon>Chromadorea</taxon>
        <taxon>Rhabditida</taxon>
        <taxon>Tylenchina</taxon>
        <taxon>Panagrolaimomorpha</taxon>
        <taxon>Panagrolaimoidea</taxon>
        <taxon>Panagrolaimidae</taxon>
        <taxon>Panagrolaimus</taxon>
    </lineage>
</organism>
<protein>
    <submittedName>
        <fullName evidence="2">Uncharacterized protein</fullName>
    </submittedName>
</protein>
<dbReference type="Proteomes" id="UP000887579">
    <property type="component" value="Unplaced"/>
</dbReference>